<proteinExistence type="predicted"/>
<sequence length="55" mass="6283">MDIDGGNEDWRWYELSQAHFGCKGQNEVDELGQCIMPRGEEAVVERKARLDSSEP</sequence>
<accession>A0A0G4NZ31</accession>
<protein>
    <submittedName>
        <fullName evidence="1">Str. FM013</fullName>
    </submittedName>
</protein>
<dbReference type="AlphaFoldDB" id="A0A0G4NZ31"/>
<evidence type="ECO:0000313" key="1">
    <source>
        <dbReference type="EMBL" id="CRL19284.1"/>
    </source>
</evidence>
<gene>
    <name evidence="1" type="ORF">PCAMFM013_S003g000075</name>
</gene>
<name>A0A0G4NZ31_PENC3</name>
<organism evidence="1 2">
    <name type="scientific">Penicillium camemberti (strain FM 013)</name>
    <dbReference type="NCBI Taxonomy" id="1429867"/>
    <lineage>
        <taxon>Eukaryota</taxon>
        <taxon>Fungi</taxon>
        <taxon>Dikarya</taxon>
        <taxon>Ascomycota</taxon>
        <taxon>Pezizomycotina</taxon>
        <taxon>Eurotiomycetes</taxon>
        <taxon>Eurotiomycetidae</taxon>
        <taxon>Eurotiales</taxon>
        <taxon>Aspergillaceae</taxon>
        <taxon>Penicillium</taxon>
    </lineage>
</organism>
<dbReference type="EMBL" id="HG793136">
    <property type="protein sequence ID" value="CRL19284.1"/>
    <property type="molecule type" value="Genomic_DNA"/>
</dbReference>
<keyword evidence="2" id="KW-1185">Reference proteome</keyword>
<reference evidence="1 2" key="1">
    <citation type="journal article" date="2014" name="Nat. Commun.">
        <title>Multiple recent horizontal transfers of a large genomic region in cheese making fungi.</title>
        <authorList>
            <person name="Cheeseman K."/>
            <person name="Ropars J."/>
            <person name="Renault P."/>
            <person name="Dupont J."/>
            <person name="Gouzy J."/>
            <person name="Branca A."/>
            <person name="Abraham A.L."/>
            <person name="Ceppi M."/>
            <person name="Conseiller E."/>
            <person name="Debuchy R."/>
            <person name="Malagnac F."/>
            <person name="Goarin A."/>
            <person name="Silar P."/>
            <person name="Lacoste S."/>
            <person name="Sallet E."/>
            <person name="Bensimon A."/>
            <person name="Giraud T."/>
            <person name="Brygoo Y."/>
        </authorList>
    </citation>
    <scope>NUCLEOTIDE SEQUENCE [LARGE SCALE GENOMIC DNA]</scope>
    <source>
        <strain evidence="2">FM 013</strain>
    </source>
</reference>
<dbReference type="Proteomes" id="UP000053732">
    <property type="component" value="Unassembled WGS sequence"/>
</dbReference>
<evidence type="ECO:0000313" key="2">
    <source>
        <dbReference type="Proteomes" id="UP000053732"/>
    </source>
</evidence>